<evidence type="ECO:0000313" key="2">
    <source>
        <dbReference type="EMBL" id="SVA67757.1"/>
    </source>
</evidence>
<dbReference type="Gene3D" id="3.10.180.10">
    <property type="entry name" value="2,3-Dihydroxybiphenyl 1,2-Dioxygenase, domain 1"/>
    <property type="match status" value="2"/>
</dbReference>
<dbReference type="InterPro" id="IPR004360">
    <property type="entry name" value="Glyas_Fos-R_dOase_dom"/>
</dbReference>
<dbReference type="CDD" id="cd07252">
    <property type="entry name" value="BphC1-RGP6_N_like"/>
    <property type="match status" value="1"/>
</dbReference>
<gene>
    <name evidence="2" type="ORF">METZ01_LOCUS120611</name>
</gene>
<feature type="non-terminal residue" evidence="2">
    <location>
        <position position="261"/>
    </location>
</feature>
<dbReference type="EMBL" id="UINC01016237">
    <property type="protein sequence ID" value="SVA67757.1"/>
    <property type="molecule type" value="Genomic_DNA"/>
</dbReference>
<name>A0A381XU76_9ZZZZ</name>
<feature type="domain" description="VOC" evidence="1">
    <location>
        <begin position="166"/>
        <end position="261"/>
    </location>
</feature>
<dbReference type="SUPFAM" id="SSF54593">
    <property type="entry name" value="Glyoxalase/Bleomycin resistance protein/Dihydroxybiphenyl dioxygenase"/>
    <property type="match status" value="1"/>
</dbReference>
<dbReference type="PROSITE" id="PS51819">
    <property type="entry name" value="VOC"/>
    <property type="match status" value="2"/>
</dbReference>
<accession>A0A381XU76</accession>
<dbReference type="InterPro" id="IPR029068">
    <property type="entry name" value="Glyas_Bleomycin-R_OHBP_Dase"/>
</dbReference>
<dbReference type="AlphaFoldDB" id="A0A381XU76"/>
<evidence type="ECO:0000259" key="1">
    <source>
        <dbReference type="PROSITE" id="PS51819"/>
    </source>
</evidence>
<reference evidence="2" key="1">
    <citation type="submission" date="2018-05" db="EMBL/GenBank/DDBJ databases">
        <authorList>
            <person name="Lanie J.A."/>
            <person name="Ng W.-L."/>
            <person name="Kazmierczak K.M."/>
            <person name="Andrzejewski T.M."/>
            <person name="Davidsen T.M."/>
            <person name="Wayne K.J."/>
            <person name="Tettelin H."/>
            <person name="Glass J.I."/>
            <person name="Rusch D."/>
            <person name="Podicherti R."/>
            <person name="Tsui H.-C.T."/>
            <person name="Winkler M.E."/>
        </authorList>
    </citation>
    <scope>NUCLEOTIDE SEQUENCE</scope>
</reference>
<protein>
    <recommendedName>
        <fullName evidence="1">VOC domain-containing protein</fullName>
    </recommendedName>
</protein>
<sequence length="261" mass="28933">MHIKSLGYIGFGAKDPLEWLNFGTEILGMMPARAIPGESWGFPQDPDFKIASGGKGIADDGSVYLKLDEYQWRLGIHPDNDNNGILYIGFEVDNVAELEKSKEHLISNKVDVLDGTDDEAKSRSVGGLIKFSDPSGNPIEIYYEPTLDYKFSSPIPDHSFVASSFGLGHVMILAANREQTFDFYTKIMGFKLSDYISFMNGDGAWFMRCNPRHHTMALSKFGEANGMHHIMFEVDSIDTVGRALDRVNKAGVPISSTLGKH</sequence>
<proteinExistence type="predicted"/>
<organism evidence="2">
    <name type="scientific">marine metagenome</name>
    <dbReference type="NCBI Taxonomy" id="408172"/>
    <lineage>
        <taxon>unclassified sequences</taxon>
        <taxon>metagenomes</taxon>
        <taxon>ecological metagenomes</taxon>
    </lineage>
</organism>
<feature type="domain" description="VOC" evidence="1">
    <location>
        <begin position="5"/>
        <end position="144"/>
    </location>
</feature>
<dbReference type="Pfam" id="PF00903">
    <property type="entry name" value="Glyoxalase"/>
    <property type="match status" value="2"/>
</dbReference>
<dbReference type="InterPro" id="IPR037523">
    <property type="entry name" value="VOC_core"/>
</dbReference>